<name>A0AA86ISE4_9ENTR</name>
<dbReference type="AlphaFoldDB" id="A0AA86ISE4"/>
<reference evidence="1" key="1">
    <citation type="submission" date="2021-04" db="EMBL/GenBank/DDBJ databases">
        <title>Difference and commonality of drug resistance evolution in various bacteria. and drug sensitivity profiles.</title>
        <authorList>
            <person name="Maeda T."/>
            <person name="Shibai A."/>
            <person name="Kawada K."/>
            <person name="Kotani H."/>
            <person name="Tarusawa Y."/>
            <person name="Tanabe K."/>
            <person name="Furusawa C."/>
        </authorList>
    </citation>
    <scope>NUCLEOTIDE SEQUENCE</scope>
    <source>
        <strain evidence="1">JCM 8580</strain>
    </source>
</reference>
<protein>
    <submittedName>
        <fullName evidence="1">Uncharacterized protein</fullName>
    </submittedName>
</protein>
<proteinExistence type="predicted"/>
<evidence type="ECO:0000313" key="1">
    <source>
        <dbReference type="EMBL" id="BCU55121.1"/>
    </source>
</evidence>
<evidence type="ECO:0000313" key="2">
    <source>
        <dbReference type="Proteomes" id="UP000682928"/>
    </source>
</evidence>
<organism evidence="1 2">
    <name type="scientific">Enterobacter kobei</name>
    <dbReference type="NCBI Taxonomy" id="208224"/>
    <lineage>
        <taxon>Bacteria</taxon>
        <taxon>Pseudomonadati</taxon>
        <taxon>Pseudomonadota</taxon>
        <taxon>Gammaproteobacteria</taxon>
        <taxon>Enterobacterales</taxon>
        <taxon>Enterobacteriaceae</taxon>
        <taxon>Enterobacter</taxon>
        <taxon>Enterobacter cloacae complex</taxon>
    </lineage>
</organism>
<sequence length="58" mass="6539">MDNQDNELRQVVQELADEEGISFSDALDVSIKALRYEIQRRKSFTGNAAECGSLSSFR</sequence>
<dbReference type="EMBL" id="AP024590">
    <property type="protein sequence ID" value="BCU55121.1"/>
    <property type="molecule type" value="Genomic_DNA"/>
</dbReference>
<dbReference type="Proteomes" id="UP000682928">
    <property type="component" value="Chromosome"/>
</dbReference>
<gene>
    <name evidence="1" type="ORF">ENKO_17150</name>
</gene>
<accession>A0AA86ISE4</accession>